<dbReference type="OrthoDB" id="8964326at2759"/>
<feature type="compositionally biased region" description="Basic and acidic residues" evidence="5">
    <location>
        <begin position="125"/>
        <end position="136"/>
    </location>
</feature>
<dbReference type="InterPro" id="IPR050392">
    <property type="entry name" value="Collagen/C1q_domain"/>
</dbReference>
<dbReference type="PANTHER" id="PTHR15427">
    <property type="entry name" value="EMILIN ELASTIN MICROFIBRIL INTERFACE-LOCATED PROTEIN ELASTIN MICROFIBRIL INTERFACER"/>
    <property type="match status" value="1"/>
</dbReference>
<dbReference type="InterPro" id="IPR001073">
    <property type="entry name" value="C1q_dom"/>
</dbReference>
<protein>
    <submittedName>
        <fullName evidence="9">Complement C1q subcomponent subunit B-like</fullName>
    </submittedName>
</protein>
<dbReference type="PANTHER" id="PTHR15427:SF52">
    <property type="entry name" value="C1Q DOMAIN-CONTAINING PROTEIN"/>
    <property type="match status" value="1"/>
</dbReference>
<evidence type="ECO:0000256" key="3">
    <source>
        <dbReference type="ARBA" id="ARBA00022729"/>
    </source>
</evidence>
<dbReference type="PRINTS" id="PR00007">
    <property type="entry name" value="COMPLEMNTC1Q"/>
</dbReference>
<comment type="subcellular location">
    <subcellularLocation>
        <location evidence="1">Secreted</location>
    </subcellularLocation>
</comment>
<reference evidence="9" key="1">
    <citation type="submission" date="2025-08" db="UniProtKB">
        <authorList>
            <consortium name="RefSeq"/>
        </authorList>
    </citation>
    <scope>IDENTIFICATION</scope>
</reference>
<dbReference type="GeneID" id="110989738"/>
<keyword evidence="2" id="KW-0964">Secreted</keyword>
<keyword evidence="3 6" id="KW-0732">Signal</keyword>
<dbReference type="AlphaFoldDB" id="A0A8B7ZZ60"/>
<sequence>MQLCFSITLSIAVLLGNSIKLRATITGPAPAGGDGPGSQVCPMCCQGPAGTPGIPGLPGNQGQFGPAGVKGDAGVNGQKGEIGPVGAVGNPGPRGDDGVGLPGKVGPRGPPGLIGANGELGAKGQKGEPGETPDKSTNRVAFTVTRMSRSHSSTNHNTQLPFELAEVILPGTSFDLATGTFTCDVPGTYVFTFSVGKYGGNSLNVHLRKNDDWVVSGLSTDSGPNEQVSGSAVLLLQQGDLVYLTMLGRAWSTSYHYTSFSGFLLYAD</sequence>
<keyword evidence="8" id="KW-1185">Reference proteome</keyword>
<feature type="signal peptide" evidence="6">
    <location>
        <begin position="1"/>
        <end position="23"/>
    </location>
</feature>
<proteinExistence type="predicted"/>
<dbReference type="GO" id="GO:0005576">
    <property type="term" value="C:extracellular region"/>
    <property type="evidence" value="ECO:0007669"/>
    <property type="project" value="UniProtKB-SubCell"/>
</dbReference>
<feature type="region of interest" description="Disordered" evidence="5">
    <location>
        <begin position="116"/>
        <end position="136"/>
    </location>
</feature>
<dbReference type="RefSeq" id="XP_022110015.1">
    <property type="nucleotide sequence ID" value="XM_022254323.1"/>
</dbReference>
<evidence type="ECO:0000256" key="4">
    <source>
        <dbReference type="ARBA" id="ARBA00023119"/>
    </source>
</evidence>
<feature type="chain" id="PRO_5034079225" evidence="6">
    <location>
        <begin position="24"/>
        <end position="268"/>
    </location>
</feature>
<organism evidence="8 9">
    <name type="scientific">Acanthaster planci</name>
    <name type="common">Crown-of-thorns starfish</name>
    <dbReference type="NCBI Taxonomy" id="133434"/>
    <lineage>
        <taxon>Eukaryota</taxon>
        <taxon>Metazoa</taxon>
        <taxon>Echinodermata</taxon>
        <taxon>Eleutherozoa</taxon>
        <taxon>Asterozoa</taxon>
        <taxon>Asteroidea</taxon>
        <taxon>Valvatacea</taxon>
        <taxon>Valvatida</taxon>
        <taxon>Acanthasteridae</taxon>
        <taxon>Acanthaster</taxon>
    </lineage>
</organism>
<dbReference type="Pfam" id="PF00386">
    <property type="entry name" value="C1q"/>
    <property type="match status" value="1"/>
</dbReference>
<dbReference type="SUPFAM" id="SSF49842">
    <property type="entry name" value="TNF-like"/>
    <property type="match status" value="1"/>
</dbReference>
<evidence type="ECO:0000256" key="2">
    <source>
        <dbReference type="ARBA" id="ARBA00022525"/>
    </source>
</evidence>
<dbReference type="Proteomes" id="UP000694845">
    <property type="component" value="Unplaced"/>
</dbReference>
<dbReference type="OMA" id="MDGRAYS"/>
<dbReference type="InterPro" id="IPR008983">
    <property type="entry name" value="Tumour_necrosis_fac-like_dom"/>
</dbReference>
<dbReference type="InterPro" id="IPR008160">
    <property type="entry name" value="Collagen"/>
</dbReference>
<dbReference type="Pfam" id="PF01391">
    <property type="entry name" value="Collagen"/>
    <property type="match status" value="1"/>
</dbReference>
<evidence type="ECO:0000256" key="1">
    <source>
        <dbReference type="ARBA" id="ARBA00004613"/>
    </source>
</evidence>
<name>A0A8B7ZZ60_ACAPL</name>
<evidence type="ECO:0000313" key="9">
    <source>
        <dbReference type="RefSeq" id="XP_022110015.1"/>
    </source>
</evidence>
<accession>A0A8B7ZZ60</accession>
<evidence type="ECO:0000256" key="6">
    <source>
        <dbReference type="SAM" id="SignalP"/>
    </source>
</evidence>
<dbReference type="Gene3D" id="2.60.120.40">
    <property type="match status" value="1"/>
</dbReference>
<feature type="domain" description="C1q" evidence="7">
    <location>
        <begin position="135"/>
        <end position="268"/>
    </location>
</feature>
<keyword evidence="4" id="KW-0176">Collagen</keyword>
<gene>
    <name evidence="9" type="primary">LOC110989738</name>
</gene>
<evidence type="ECO:0000313" key="8">
    <source>
        <dbReference type="Proteomes" id="UP000694845"/>
    </source>
</evidence>
<dbReference type="KEGG" id="aplc:110989738"/>
<evidence type="ECO:0000256" key="5">
    <source>
        <dbReference type="SAM" id="MobiDB-lite"/>
    </source>
</evidence>
<dbReference type="PROSITE" id="PS50871">
    <property type="entry name" value="C1Q"/>
    <property type="match status" value="1"/>
</dbReference>
<evidence type="ECO:0000259" key="7">
    <source>
        <dbReference type="PROSITE" id="PS50871"/>
    </source>
</evidence>
<dbReference type="SMART" id="SM00110">
    <property type="entry name" value="C1Q"/>
    <property type="match status" value="1"/>
</dbReference>